<feature type="transmembrane region" description="Helical" evidence="6">
    <location>
        <begin position="24"/>
        <end position="43"/>
    </location>
</feature>
<dbReference type="Proteomes" id="UP001597018">
    <property type="component" value="Unassembled WGS sequence"/>
</dbReference>
<evidence type="ECO:0000256" key="3">
    <source>
        <dbReference type="ARBA" id="ARBA00022989"/>
    </source>
</evidence>
<keyword evidence="9" id="KW-1185">Reference proteome</keyword>
<feature type="region of interest" description="Disordered" evidence="5">
    <location>
        <begin position="268"/>
        <end position="287"/>
    </location>
</feature>
<feature type="transmembrane region" description="Helical" evidence="6">
    <location>
        <begin position="294"/>
        <end position="317"/>
    </location>
</feature>
<comment type="subcellular location">
    <subcellularLocation>
        <location evidence="1">Membrane</location>
        <topology evidence="1">Multi-pass membrane protein</topology>
    </subcellularLocation>
</comment>
<feature type="transmembrane region" description="Helical" evidence="6">
    <location>
        <begin position="163"/>
        <end position="182"/>
    </location>
</feature>
<dbReference type="Pfam" id="PF13515">
    <property type="entry name" value="FUSC_2"/>
    <property type="match status" value="1"/>
</dbReference>
<proteinExistence type="predicted"/>
<feature type="transmembrane region" description="Helical" evidence="6">
    <location>
        <begin position="49"/>
        <end position="73"/>
    </location>
</feature>
<dbReference type="EMBL" id="JBHTIW010000007">
    <property type="protein sequence ID" value="MFD0920443.1"/>
    <property type="molecule type" value="Genomic_DNA"/>
</dbReference>
<reference evidence="9" key="1">
    <citation type="journal article" date="2019" name="Int. J. Syst. Evol. Microbiol.">
        <title>The Global Catalogue of Microorganisms (GCM) 10K type strain sequencing project: providing services to taxonomists for standard genome sequencing and annotation.</title>
        <authorList>
            <consortium name="The Broad Institute Genomics Platform"/>
            <consortium name="The Broad Institute Genome Sequencing Center for Infectious Disease"/>
            <person name="Wu L."/>
            <person name="Ma J."/>
        </authorList>
    </citation>
    <scope>NUCLEOTIDE SEQUENCE [LARGE SCALE GENOMIC DNA]</scope>
    <source>
        <strain evidence="9">CCUG 56401</strain>
    </source>
</reference>
<organism evidence="8 9">
    <name type="scientific">Saccharopolyspora rosea</name>
    <dbReference type="NCBI Taxonomy" id="524884"/>
    <lineage>
        <taxon>Bacteria</taxon>
        <taxon>Bacillati</taxon>
        <taxon>Actinomycetota</taxon>
        <taxon>Actinomycetes</taxon>
        <taxon>Pseudonocardiales</taxon>
        <taxon>Pseudonocardiaceae</taxon>
        <taxon>Saccharopolyspora</taxon>
    </lineage>
</organism>
<protein>
    <submittedName>
        <fullName evidence="8">FUSC family protein</fullName>
    </submittedName>
</protein>
<name>A0ABW3FS01_9PSEU</name>
<feature type="transmembrane region" description="Helical" evidence="6">
    <location>
        <begin position="351"/>
        <end position="377"/>
    </location>
</feature>
<evidence type="ECO:0000313" key="9">
    <source>
        <dbReference type="Proteomes" id="UP001597018"/>
    </source>
</evidence>
<feature type="transmembrane region" description="Helical" evidence="6">
    <location>
        <begin position="389"/>
        <end position="407"/>
    </location>
</feature>
<evidence type="ECO:0000259" key="7">
    <source>
        <dbReference type="Pfam" id="PF13515"/>
    </source>
</evidence>
<feature type="transmembrane region" description="Helical" evidence="6">
    <location>
        <begin position="85"/>
        <end position="104"/>
    </location>
</feature>
<evidence type="ECO:0000256" key="6">
    <source>
        <dbReference type="SAM" id="Phobius"/>
    </source>
</evidence>
<evidence type="ECO:0000256" key="4">
    <source>
        <dbReference type="ARBA" id="ARBA00023136"/>
    </source>
</evidence>
<keyword evidence="4 6" id="KW-0472">Membrane</keyword>
<feature type="transmembrane region" description="Helical" evidence="6">
    <location>
        <begin position="132"/>
        <end position="151"/>
    </location>
</feature>
<evidence type="ECO:0000256" key="1">
    <source>
        <dbReference type="ARBA" id="ARBA00004141"/>
    </source>
</evidence>
<sequence>MNKLSSLRRDVLRRLRCTLRTRDALRITANVGGVAVPALRAGASFGLPMGLLTAFGRLDLVSFAALGAFTSLYCRVDTYARRARLLPVIAAGLVASVAAGAATAAADHHGLGKVVVVALVAALAKLLSDALAFGAPAGLMFVFAAGAAAYAPQDWSAVGPHVAVTAASALFSLALAMSGALLHPTGPQRVAVARALAAVADHLDSRTPPTRHRAHSAVHRAHAALRARTHRRTPVRLRGHLAHAEALLHHPSDEAAELRRLAGQVRRGPVPVPEHAPAPLGTGDRRRPTFPAHLLPTAARMAVASLLAGVITAALHLDHPYWAVVSASSVLQSTNATATWHRAVQRMCGTLAGAVLALLVFGLHPSAVTIVALVVVCQVAAEFVVQANYSLGLIFATPVALGLASLAHPAGFGLVGERVGTTVFGALVGTITSLLLINRRSAPRLDSALTECRRAQQALRTAASSDVDATRRRLVRSVFALRDAHTDAQGELWHRDHRTREVLDVEHAAYELLAATARTPTHDGAPGR</sequence>
<keyword evidence="2 6" id="KW-0812">Transmembrane</keyword>
<evidence type="ECO:0000256" key="5">
    <source>
        <dbReference type="SAM" id="MobiDB-lite"/>
    </source>
</evidence>
<evidence type="ECO:0000256" key="2">
    <source>
        <dbReference type="ARBA" id="ARBA00022692"/>
    </source>
</evidence>
<feature type="transmembrane region" description="Helical" evidence="6">
    <location>
        <begin position="110"/>
        <end position="127"/>
    </location>
</feature>
<accession>A0ABW3FS01</accession>
<feature type="transmembrane region" description="Helical" evidence="6">
    <location>
        <begin position="419"/>
        <end position="437"/>
    </location>
</feature>
<keyword evidence="3 6" id="KW-1133">Transmembrane helix</keyword>
<evidence type="ECO:0000313" key="8">
    <source>
        <dbReference type="EMBL" id="MFD0920443.1"/>
    </source>
</evidence>
<feature type="domain" description="Integral membrane bound transporter" evidence="7">
    <location>
        <begin position="307"/>
        <end position="430"/>
    </location>
</feature>
<gene>
    <name evidence="8" type="ORF">ACFQ16_11885</name>
</gene>
<comment type="caution">
    <text evidence="8">The sequence shown here is derived from an EMBL/GenBank/DDBJ whole genome shotgun (WGS) entry which is preliminary data.</text>
</comment>
<dbReference type="InterPro" id="IPR049453">
    <property type="entry name" value="Memb_transporter_dom"/>
</dbReference>
<dbReference type="RefSeq" id="WP_345600144.1">
    <property type="nucleotide sequence ID" value="NZ_BAABLT010000005.1"/>
</dbReference>